<gene>
    <name evidence="2" type="ORF">E8K88_06345</name>
</gene>
<feature type="transmembrane region" description="Helical" evidence="1">
    <location>
        <begin position="83"/>
        <end position="100"/>
    </location>
</feature>
<dbReference type="InterPro" id="IPR007401">
    <property type="entry name" value="DUF454"/>
</dbReference>
<keyword evidence="1" id="KW-1133">Transmembrane helix</keyword>
<protein>
    <submittedName>
        <fullName evidence="2">DUF454 domain-containing protein</fullName>
    </submittedName>
</protein>
<feature type="transmembrane region" description="Helical" evidence="1">
    <location>
        <begin position="16"/>
        <end position="49"/>
    </location>
</feature>
<dbReference type="EMBL" id="SSWX01000006">
    <property type="protein sequence ID" value="THJ34660.1"/>
    <property type="molecule type" value="Genomic_DNA"/>
</dbReference>
<dbReference type="AlphaFoldDB" id="A0A4S5BQ95"/>
<dbReference type="Pfam" id="PF04304">
    <property type="entry name" value="DUF454"/>
    <property type="match status" value="1"/>
</dbReference>
<dbReference type="GO" id="GO:0005886">
    <property type="term" value="C:plasma membrane"/>
    <property type="evidence" value="ECO:0007669"/>
    <property type="project" value="TreeGrafter"/>
</dbReference>
<keyword evidence="1" id="KW-0812">Transmembrane</keyword>
<keyword evidence="1" id="KW-0472">Membrane</keyword>
<sequence>MSQPRRCPSLLGRVCLYILAICSLGMGIVGVFVPGLPTTVFVLIAAWAAARSSPKLHNWLLQHTLFGPILRNWEAGGFVSAKAKRAAILTMLISVLVMLLAGVPHWALLLASGCMACVAVYLWRRPEPPAQE</sequence>
<dbReference type="PIRSF" id="PIRSF016789">
    <property type="entry name" value="DUF454"/>
    <property type="match status" value="1"/>
</dbReference>
<comment type="caution">
    <text evidence="2">The sequence shown here is derived from an EMBL/GenBank/DDBJ whole genome shotgun (WGS) entry which is preliminary data.</text>
</comment>
<evidence type="ECO:0000313" key="2">
    <source>
        <dbReference type="EMBL" id="THJ34660.1"/>
    </source>
</evidence>
<name>A0A4S5BQ95_9BURK</name>
<dbReference type="PANTHER" id="PTHR35813:SF1">
    <property type="entry name" value="INNER MEMBRANE PROTEIN YBAN"/>
    <property type="match status" value="1"/>
</dbReference>
<dbReference type="Proteomes" id="UP000306236">
    <property type="component" value="Unassembled WGS sequence"/>
</dbReference>
<organism evidence="2 3">
    <name type="scientific">Lampropedia aestuarii</name>
    <dbReference type="NCBI Taxonomy" id="2562762"/>
    <lineage>
        <taxon>Bacteria</taxon>
        <taxon>Pseudomonadati</taxon>
        <taxon>Pseudomonadota</taxon>
        <taxon>Betaproteobacteria</taxon>
        <taxon>Burkholderiales</taxon>
        <taxon>Comamonadaceae</taxon>
        <taxon>Lampropedia</taxon>
    </lineage>
</organism>
<evidence type="ECO:0000256" key="1">
    <source>
        <dbReference type="SAM" id="Phobius"/>
    </source>
</evidence>
<keyword evidence="3" id="KW-1185">Reference proteome</keyword>
<accession>A0A4S5BQ95</accession>
<evidence type="ECO:0000313" key="3">
    <source>
        <dbReference type="Proteomes" id="UP000306236"/>
    </source>
</evidence>
<proteinExistence type="predicted"/>
<dbReference type="PANTHER" id="PTHR35813">
    <property type="entry name" value="INNER MEMBRANE PROTEIN YBAN"/>
    <property type="match status" value="1"/>
</dbReference>
<dbReference type="OrthoDB" id="9816293at2"/>
<reference evidence="2 3" key="1">
    <citation type="submission" date="2019-04" db="EMBL/GenBank/DDBJ databases">
        <title>Lampropedia sp YIM MLB12 draf genome.</title>
        <authorList>
            <person name="Wang Y.-X."/>
        </authorList>
    </citation>
    <scope>NUCLEOTIDE SEQUENCE [LARGE SCALE GENOMIC DNA]</scope>
    <source>
        <strain evidence="2 3">YIM MLB12</strain>
    </source>
</reference>